<comment type="catalytic activity">
    <reaction evidence="8">
        <text>RNA(n) + a ribonucleoside 5'-triphosphate = RNA(n+1) + diphosphate</text>
        <dbReference type="Rhea" id="RHEA:21248"/>
        <dbReference type="Rhea" id="RHEA-COMP:14527"/>
        <dbReference type="Rhea" id="RHEA-COMP:17342"/>
        <dbReference type="ChEBI" id="CHEBI:33019"/>
        <dbReference type="ChEBI" id="CHEBI:61557"/>
        <dbReference type="ChEBI" id="CHEBI:140395"/>
        <dbReference type="EC" id="2.7.7.6"/>
    </reaction>
</comment>
<feature type="domain" description="RNA polymerase Rpb1" evidence="11">
    <location>
        <begin position="107"/>
        <end position="182"/>
    </location>
</feature>
<dbReference type="CDD" id="cd02655">
    <property type="entry name" value="RNAP_beta'_C"/>
    <property type="match status" value="1"/>
</dbReference>
<dbReference type="GO" id="GO:0006351">
    <property type="term" value="P:DNA-templated transcription"/>
    <property type="evidence" value="ECO:0007669"/>
    <property type="project" value="UniProtKB-UniRule"/>
</dbReference>
<gene>
    <name evidence="8 12" type="primary">rpoC2</name>
    <name evidence="12" type="ORF">Rsub_pt013</name>
</gene>
<dbReference type="PANTHER" id="PTHR19376">
    <property type="entry name" value="DNA-DIRECTED RNA POLYMERASE"/>
    <property type="match status" value="1"/>
</dbReference>
<sequence length="2383" mass="273556">MHSITEKNMDWDSLLNSPEPVFWNLVFDKGRLKTFVSWFFKKYGEKKTLVLLEQLKEVGFGYATNAGISLGIEDLKIPEQKNQLLAKAEMTIQKSNFLYRQGRLTGIEKMQKFIETWHETSETLKEAVVRNFEKTDILNPVYMMAFSGARGNMSQVRQLVGMRGLMSDPQGKIIDFPIQSNFREGLTLTEYLISTYGARKGIVDTALRTATAGYLTRRLVDVAQHVIVSKFDCGTQRGIFLFDMKEGSQTLYSFQNRLIGRVLAQDICSGEQKDKSVDLASNFVREFGSEKNILNHSSFNIDLNSRGFSNKLEKSKKVTAFRNQEVTFELALTISKLTKKALVRSPLTCENRKLVCQLCYGWSLATSRLVSIGEAVGVIAGQSIGEPGTQLTMRTFHTGGVFSAGVTQQINAPFSGFIEYGEPIAGTCVRTPHGQLAFLTKTYGTMFLKKSSSEPESQTYKLPAFTILFGRHGQLIKEHELIAQISALPVTVQTTQTIEQTIYSTFEGEVYYDELDLLEDVDERYGERISTSEDWAKVWILAGKIYNPPFQSSFLPCSGDFLQKKTIVNQIRWASSSLLTSQNMGIRLSPPTDEVRPTFQALRYFSTTDLEKETLSRTSSVRGTLVKPLKTNIAAEHPLLLAKTKNEKKKSVSVQEYTFQELTPRFHIRSFYSLKDSFRAWAKARIWTYGSTNISEFPASTETKILKTLLTDSIYVYQQMKKLQILTSQVPISFQRIAPGTLHKFLKFVSNKKSVIAQRTRAGAQATLGRPTDEVRERSSASRRTSFAMAQRDSPTESELRLEPQVRLRNLNSLFNLNQSEESAFLHPLILMNYIPSVVQIKTLRNYFKLFKTSTFMSLSSVFNSYSPSSTLGFLSYRSRFYLSFLKDNQKKSNELYSNVIYQQAKSSKFSYSTKTLKSLRKKTLSLNLSKIKNLSCLNLSINSFKVIKPKAFLNPLKLEKLTLKRPIISLPIKDVSYSKLGYIISLGSKNERFFAFSSLTKNANRSFLTLRSKSFESFSVNSKNLNKNKITPSKNSNAWKPWSVQTDLHWFPESDLRQFSGILLFKSPKLYKRLFKQTLMNSNLKSGKPFLTGLDLKTTLKNFDLSNSQVQRKYSLKANLELNFSNHFVFSKKFKVRNNLDTSMAKILYFNRFRSHFDDLTLFSSRNEIKRSSAKGRISSLRQSFFLFQKAAFTVQNQTSFKNPKKLADIRQLLLSLSRKQVKTIQNPFLKTEEVGKVQTSFSELEWLPQENYRLHCFTKQKLLNDFNESKVFFTTKNSLKNQNRKNLLLYLTNLQGKKKPFSFKYEGYLTQSWPMSPQAQLRAALGRRSPKKESSDLTQVQITRHSHSPELNTNFLVDFCNNGPPVQLRTSLAKLGTSFASPAKTFDLGSKKHSNIKATQYFQPSRASINGTKTSKFGFELRCQEPKDPSLLTESLKFSFLNYLESKVLNTNGRKKPLVKHINTFYASFQKDLLQNFFTFIPLIKDQKSKPLQKSIEENFKNQKYSSSARASARRPRPSAGDRSSELPLAKDALLLDSIQTLCKKKSYLDLTVKPGWIYYPTNLSQIFQLNKIFAPSGQNFIDDVLFEQHKVFIEILPKKVETLLHFTYSTNSQYSINQSNYFETKAYVRSSKNRFLRHDPFCKGQSCCLFIRPVYYQIFPTSFKMKMFLYQSVEKQQELNFFISFNFYKNYFSEVLNLQKNAVKTVTNFPKLDIHVKELSMFSIPEGREKVLIKKLVTDCSRNVLENLPKKNHKILSLGQKINRSVESRHFLRKFYEKKDRRSLILSEKQWRKPDISLQSEYFSNSIFSYIQLNICLSKITTSSETVFSELSFHRSTFKPWSSTPDIMHTVSLNGKSVRIEKDLLLNTFKFEKGLKESNSRLSYFDALPFFEYSGFSPYAFLANQRLLASAFSKEKTEVLNNHFRFGEHLVKSNSYTNSFLKLPLSMNVLLLNIQNNSFGQIIGLTNFGSPFEGEILRDPSDKLTVTNVEKTVNVYLEKALKNQHQSQKLILTKSDIFSLKFPSIFPESNFRPLVESLDQNRTSSLFFDNQRTKTIFKFLLDKYSKFTKLEENSLQRFNSPNYKLLDFQTNYKHKTYRLNALTMEFLSETKKLRLGHFIQPGEKLYSNVSLLNSGQIIHLSSTFLTLRKAEFFSVSPKAILHTYNGNYLEKNLPVMTLPFETLKTGDIVQGIPKVEQYLEARTTIKGRLFLNSLPVLLQAIYQRYSGYFNMENAVRQSFLKIQQILVDGVQRVYRSQGVSIADKHLEIIVRQMTSKVRIVHGGQTGFFSGELVDLEFVERLNRFLKVKIRYEPVVLGITRASLEVDSFLSAASFQQTTKVLTRAAVENRRDFLKGLKESLLVGNLLPAGTGYVLPIQKLN</sequence>
<geneLocation type="chloroplast" evidence="12"/>
<evidence type="ECO:0000256" key="4">
    <source>
        <dbReference type="ARBA" id="ARBA00022695"/>
    </source>
</evidence>
<comment type="cofactor">
    <cofactor evidence="8">
        <name>Zn(2+)</name>
        <dbReference type="ChEBI" id="CHEBI:29105"/>
    </cofactor>
    <text evidence="8">Binds 1 Zn(2+) ion per subunit.</text>
</comment>
<evidence type="ECO:0000256" key="6">
    <source>
        <dbReference type="ARBA" id="ARBA00022833"/>
    </source>
</evidence>
<dbReference type="InterPro" id="IPR045867">
    <property type="entry name" value="DNA-dir_RpoC_beta_prime"/>
</dbReference>
<keyword evidence="1 8" id="KW-0240">DNA-directed RNA polymerase</keyword>
<evidence type="ECO:0000256" key="2">
    <source>
        <dbReference type="ARBA" id="ARBA00022640"/>
    </source>
</evidence>
<keyword evidence="2 12" id="KW-0934">Plastid</keyword>
<dbReference type="GO" id="GO:0008270">
    <property type="term" value="F:zinc ion binding"/>
    <property type="evidence" value="ECO:0007669"/>
    <property type="project" value="UniProtKB-UniRule"/>
</dbReference>
<evidence type="ECO:0000259" key="10">
    <source>
        <dbReference type="Pfam" id="PF04998"/>
    </source>
</evidence>
<feature type="domain" description="RNA polymerase Rpb1" evidence="10">
    <location>
        <begin position="185"/>
        <end position="449"/>
    </location>
</feature>
<dbReference type="GO" id="GO:0003677">
    <property type="term" value="F:DNA binding"/>
    <property type="evidence" value="ECO:0007669"/>
    <property type="project" value="UniProtKB-UniRule"/>
</dbReference>
<keyword evidence="4 8" id="KW-0548">Nucleotidyltransferase</keyword>
<dbReference type="GO" id="GO:0009507">
    <property type="term" value="C:chloroplast"/>
    <property type="evidence" value="ECO:0007669"/>
    <property type="project" value="UniProtKB-SubCell"/>
</dbReference>
<dbReference type="SUPFAM" id="SSF64484">
    <property type="entry name" value="beta and beta-prime subunits of DNA dependent RNA-polymerase"/>
    <property type="match status" value="1"/>
</dbReference>
<comment type="subcellular location">
    <subcellularLocation>
        <location evidence="8">Plastid</location>
        <location evidence="8">Chloroplast</location>
    </subcellularLocation>
</comment>
<dbReference type="GO" id="GO:0000428">
    <property type="term" value="C:DNA-directed RNA polymerase complex"/>
    <property type="evidence" value="ECO:0007669"/>
    <property type="project" value="UniProtKB-KW"/>
</dbReference>
<dbReference type="Gene3D" id="1.10.150.390">
    <property type="match status" value="1"/>
</dbReference>
<comment type="function">
    <text evidence="8">DNA-dependent RNA polymerase catalyzes the transcription of DNA into RNA using the four ribonucleoside triphosphates as substrates.</text>
</comment>
<feature type="binding site" evidence="8">
    <location>
        <position position="356"/>
    </location>
    <ligand>
        <name>Zn(2+)</name>
        <dbReference type="ChEBI" id="CHEBI:29105"/>
    </ligand>
</feature>
<reference evidence="12" key="1">
    <citation type="journal article" date="2018" name="Sci. Rep.">
        <title>Raphidocelis subcapitata (=Pseudokirchneriella subcapitata) provides an insight into genome evolution and environmental adaptations in the Sphaeropleales.</title>
        <authorList>
            <person name="Suzuki S."/>
            <person name="Yamaguchi H."/>
            <person name="Nakajima N."/>
            <person name="Kawachi M."/>
        </authorList>
    </citation>
    <scope>NUCLEOTIDE SEQUENCE</scope>
    <source>
        <strain evidence="12">NIES-35</strain>
    </source>
</reference>
<dbReference type="InterPro" id="IPR007083">
    <property type="entry name" value="RNA_pol_Rpb1_4"/>
</dbReference>
<feature type="region of interest" description="Disordered" evidence="9">
    <location>
        <begin position="761"/>
        <end position="801"/>
    </location>
</feature>
<dbReference type="InterPro" id="IPR007081">
    <property type="entry name" value="RNA_pol_Rpb1_5"/>
</dbReference>
<dbReference type="EC" id="2.7.7.6" evidence="8"/>
<dbReference type="HAMAP" id="MF_01324">
    <property type="entry name" value="RNApol_bact_RpoC2"/>
    <property type="match status" value="1"/>
</dbReference>
<feature type="compositionally biased region" description="Basic and acidic residues" evidence="9">
    <location>
        <begin position="771"/>
        <end position="780"/>
    </location>
</feature>
<dbReference type="InterPro" id="IPR042102">
    <property type="entry name" value="RNA_pol_Rpb1_3_sf"/>
</dbReference>
<keyword evidence="7 8" id="KW-0804">Transcription</keyword>
<feature type="region of interest" description="Disordered" evidence="9">
    <location>
        <begin position="1505"/>
        <end position="1527"/>
    </location>
</feature>
<dbReference type="InterPro" id="IPR012756">
    <property type="entry name" value="DNA-dir_RpoC2_beta_pp"/>
</dbReference>
<feature type="binding site" evidence="8">
    <location>
        <position position="349"/>
    </location>
    <ligand>
        <name>Zn(2+)</name>
        <dbReference type="ChEBI" id="CHEBI:29105"/>
    </ligand>
</feature>
<evidence type="ECO:0000259" key="11">
    <source>
        <dbReference type="Pfam" id="PF05000"/>
    </source>
</evidence>
<keyword evidence="3 8" id="KW-0808">Transferase</keyword>
<name>A0A2Z6FBL2_9CHLO</name>
<dbReference type="Pfam" id="PF05000">
    <property type="entry name" value="RNA_pol_Rpb1_4"/>
    <property type="match status" value="1"/>
</dbReference>
<proteinExistence type="inferred from homology"/>
<evidence type="ECO:0000256" key="5">
    <source>
        <dbReference type="ARBA" id="ARBA00022723"/>
    </source>
</evidence>
<dbReference type="InterPro" id="IPR038120">
    <property type="entry name" value="Rpb1_funnel_sf"/>
</dbReference>
<keyword evidence="6 8" id="KW-0862">Zinc</keyword>
<dbReference type="EMBL" id="AP018038">
    <property type="protein sequence ID" value="BBE24834.1"/>
    <property type="molecule type" value="Genomic_DNA"/>
</dbReference>
<keyword evidence="12" id="KW-0150">Chloroplast</keyword>
<evidence type="ECO:0000256" key="1">
    <source>
        <dbReference type="ARBA" id="ARBA00022478"/>
    </source>
</evidence>
<dbReference type="GO" id="GO:0003899">
    <property type="term" value="F:DNA-directed RNA polymerase activity"/>
    <property type="evidence" value="ECO:0007669"/>
    <property type="project" value="UniProtKB-UniRule"/>
</dbReference>
<keyword evidence="5 8" id="KW-0479">Metal-binding</keyword>
<dbReference type="PANTHER" id="PTHR19376:SF68">
    <property type="entry name" value="DNA-DIRECTED RNA POLYMERASE SUBUNIT BETA"/>
    <property type="match status" value="1"/>
</dbReference>
<dbReference type="Gene3D" id="1.10.274.100">
    <property type="entry name" value="RNA polymerase Rpb1, domain 3"/>
    <property type="match status" value="1"/>
</dbReference>
<feature type="binding site" evidence="8">
    <location>
        <position position="233"/>
    </location>
    <ligand>
        <name>Zn(2+)</name>
        <dbReference type="ChEBI" id="CHEBI:29105"/>
    </ligand>
</feature>
<organism evidence="12">
    <name type="scientific">Raphidocelis subcapitata</name>
    <dbReference type="NCBI Taxonomy" id="307507"/>
    <lineage>
        <taxon>Eukaryota</taxon>
        <taxon>Viridiplantae</taxon>
        <taxon>Chlorophyta</taxon>
        <taxon>core chlorophytes</taxon>
        <taxon>Chlorophyceae</taxon>
        <taxon>CS clade</taxon>
        <taxon>Sphaeropleales</taxon>
        <taxon>Selenastraceae</taxon>
        <taxon>Raphidocelis</taxon>
    </lineage>
</organism>
<feature type="binding site" evidence="8">
    <location>
        <position position="359"/>
    </location>
    <ligand>
        <name>Zn(2+)</name>
        <dbReference type="ChEBI" id="CHEBI:29105"/>
    </ligand>
</feature>
<evidence type="ECO:0000256" key="9">
    <source>
        <dbReference type="SAM" id="MobiDB-lite"/>
    </source>
</evidence>
<evidence type="ECO:0000256" key="8">
    <source>
        <dbReference type="HAMAP-Rule" id="MF_01324"/>
    </source>
</evidence>
<dbReference type="Gene3D" id="1.10.1790.20">
    <property type="match status" value="1"/>
</dbReference>
<accession>A0A2Z6FBL2</accession>
<evidence type="ECO:0000256" key="7">
    <source>
        <dbReference type="ARBA" id="ARBA00023163"/>
    </source>
</evidence>
<dbReference type="Pfam" id="PF04998">
    <property type="entry name" value="RNA_pol_Rpb1_5"/>
    <property type="match status" value="2"/>
</dbReference>
<evidence type="ECO:0000256" key="3">
    <source>
        <dbReference type="ARBA" id="ARBA00022679"/>
    </source>
</evidence>
<comment type="similarity">
    <text evidence="8">Belongs to the RNA polymerase beta' chain family. RpoC2 subfamily.</text>
</comment>
<dbReference type="Gene3D" id="1.10.132.30">
    <property type="match status" value="1"/>
</dbReference>
<feature type="domain" description="RNA polymerase Rpb1" evidence="10">
    <location>
        <begin position="2244"/>
        <end position="2290"/>
    </location>
</feature>
<evidence type="ECO:0000313" key="12">
    <source>
        <dbReference type="EMBL" id="BBE24834.1"/>
    </source>
</evidence>
<protein>
    <recommendedName>
        <fullName evidence="8">DNA-directed RNA polymerase subunit beta''</fullName>
        <ecNumber evidence="8">2.7.7.6</ecNumber>
    </recommendedName>
    <alternativeName>
        <fullName evidence="8">PEP</fullName>
    </alternativeName>
    <alternativeName>
        <fullName evidence="8">Plastid-encoded RNA polymerase subunit beta''</fullName>
        <shortName evidence="8">RNA polymerase subunit beta''</shortName>
    </alternativeName>
</protein>
<comment type="subunit">
    <text evidence="8">In plastids the minimal PEP RNA polymerase catalytic core is composed of four subunits: alpha, beta, beta', and beta''. When a (nuclear-encoded) sigma factor is associated with the core the holoenzyme is formed, which can initiate transcription.</text>
</comment>